<accession>A0A837IF53</accession>
<dbReference type="EMBL" id="LCKO01000003">
    <property type="protein sequence ID" value="KKU00961.1"/>
    <property type="molecule type" value="Genomic_DNA"/>
</dbReference>
<proteinExistence type="predicted"/>
<feature type="transmembrane region" description="Helical" evidence="1">
    <location>
        <begin position="20"/>
        <end position="38"/>
    </location>
</feature>
<dbReference type="AlphaFoldDB" id="A0A837IF53"/>
<evidence type="ECO:0000313" key="3">
    <source>
        <dbReference type="Proteomes" id="UP000034078"/>
    </source>
</evidence>
<organism evidence="2 3">
    <name type="scientific">Candidatus Collierbacteria bacterium GW2011_GWB2_45_17</name>
    <dbReference type="NCBI Taxonomy" id="1618388"/>
    <lineage>
        <taxon>Bacteria</taxon>
        <taxon>Candidatus Collieribacteriota</taxon>
    </lineage>
</organism>
<comment type="caution">
    <text evidence="2">The sequence shown here is derived from an EMBL/GenBank/DDBJ whole genome shotgun (WGS) entry which is preliminary data.</text>
</comment>
<dbReference type="Proteomes" id="UP000034078">
    <property type="component" value="Unassembled WGS sequence"/>
</dbReference>
<sequence length="91" mass="10483">MTIWHNQFVRIKPANSLKIFLFAFFVTTYVLLLSFYVSHRDQTYTAVSPVTLAEPAKSTEKVIRVIDGDTFEIECVLQGLALQVKYSRFYG</sequence>
<reference evidence="2 3" key="1">
    <citation type="journal article" date="2015" name="Nature">
        <title>rRNA introns, odd ribosomes, and small enigmatic genomes across a large radiation of phyla.</title>
        <authorList>
            <person name="Brown C.T."/>
            <person name="Hug L.A."/>
            <person name="Thomas B.C."/>
            <person name="Sharon I."/>
            <person name="Castelle C.J."/>
            <person name="Singh A."/>
            <person name="Wilkins M.J."/>
            <person name="Williams K.H."/>
            <person name="Banfield J.F."/>
        </authorList>
    </citation>
    <scope>NUCLEOTIDE SEQUENCE [LARGE SCALE GENOMIC DNA]</scope>
</reference>
<gene>
    <name evidence="2" type="ORF">UX01_C0003G0014</name>
</gene>
<evidence type="ECO:0000313" key="2">
    <source>
        <dbReference type="EMBL" id="KKU00961.1"/>
    </source>
</evidence>
<name>A0A837IF53_9BACT</name>
<keyword evidence="1" id="KW-0812">Transmembrane</keyword>
<protein>
    <submittedName>
        <fullName evidence="2">Uncharacterized protein</fullName>
    </submittedName>
</protein>
<keyword evidence="1" id="KW-0472">Membrane</keyword>
<keyword evidence="1" id="KW-1133">Transmembrane helix</keyword>
<evidence type="ECO:0000256" key="1">
    <source>
        <dbReference type="SAM" id="Phobius"/>
    </source>
</evidence>